<dbReference type="EMBL" id="JABBWG010000013">
    <property type="protein sequence ID" value="KAG1817576.1"/>
    <property type="molecule type" value="Genomic_DNA"/>
</dbReference>
<keyword evidence="2" id="KW-1185">Reference proteome</keyword>
<accession>A0A9P7EC42</accession>
<reference evidence="1" key="1">
    <citation type="journal article" date="2020" name="New Phytol.">
        <title>Comparative genomics reveals dynamic genome evolution in host specialist ectomycorrhizal fungi.</title>
        <authorList>
            <person name="Lofgren L.A."/>
            <person name="Nguyen N.H."/>
            <person name="Vilgalys R."/>
            <person name="Ruytinx J."/>
            <person name="Liao H.L."/>
            <person name="Branco S."/>
            <person name="Kuo A."/>
            <person name="LaButti K."/>
            <person name="Lipzen A."/>
            <person name="Andreopoulos W."/>
            <person name="Pangilinan J."/>
            <person name="Riley R."/>
            <person name="Hundley H."/>
            <person name="Na H."/>
            <person name="Barry K."/>
            <person name="Grigoriev I.V."/>
            <person name="Stajich J.E."/>
            <person name="Kennedy P.G."/>
        </authorList>
    </citation>
    <scope>NUCLEOTIDE SEQUENCE</scope>
    <source>
        <strain evidence="1">MN1</strain>
    </source>
</reference>
<organism evidence="1 2">
    <name type="scientific">Suillus subaureus</name>
    <dbReference type="NCBI Taxonomy" id="48587"/>
    <lineage>
        <taxon>Eukaryota</taxon>
        <taxon>Fungi</taxon>
        <taxon>Dikarya</taxon>
        <taxon>Basidiomycota</taxon>
        <taxon>Agaricomycotina</taxon>
        <taxon>Agaricomycetes</taxon>
        <taxon>Agaricomycetidae</taxon>
        <taxon>Boletales</taxon>
        <taxon>Suillineae</taxon>
        <taxon>Suillaceae</taxon>
        <taxon>Suillus</taxon>
    </lineage>
</organism>
<name>A0A9P7EC42_9AGAM</name>
<evidence type="ECO:0000313" key="2">
    <source>
        <dbReference type="Proteomes" id="UP000807769"/>
    </source>
</evidence>
<comment type="caution">
    <text evidence="1">The sequence shown here is derived from an EMBL/GenBank/DDBJ whole genome shotgun (WGS) entry which is preliminary data.</text>
</comment>
<gene>
    <name evidence="1" type="ORF">BJ212DRAFT_1299118</name>
</gene>
<protein>
    <submittedName>
        <fullName evidence="1">Uncharacterized protein</fullName>
    </submittedName>
</protein>
<sequence length="149" mass="16892">MPVLHTPPTSPSDPMDSGNEYQPLTLSLADIAATIWAAIGDCYLGDPSRIISGYDTAWWIRCTAIPDELWQWDWVMGCCIFHYQHWLGGVEDNGLILPEQVDNTSMGLKWLREHLQTLVEEQEEGISEKMAEIEVYTGILTRLKRGRGE</sequence>
<dbReference type="OrthoDB" id="2635976at2759"/>
<evidence type="ECO:0000313" key="1">
    <source>
        <dbReference type="EMBL" id="KAG1817576.1"/>
    </source>
</evidence>
<dbReference type="Proteomes" id="UP000807769">
    <property type="component" value="Unassembled WGS sequence"/>
</dbReference>
<dbReference type="AlphaFoldDB" id="A0A9P7EC42"/>
<dbReference type="RefSeq" id="XP_041193818.1">
    <property type="nucleotide sequence ID" value="XM_041332804.1"/>
</dbReference>
<proteinExistence type="predicted"/>
<dbReference type="GeneID" id="64626821"/>